<reference evidence="2" key="1">
    <citation type="submission" date="2023-11" db="EMBL/GenBank/DDBJ databases">
        <title>Genome assemblies of two species of porcelain crab, Petrolisthes cinctipes and Petrolisthes manimaculis (Anomura: Porcellanidae).</title>
        <authorList>
            <person name="Angst P."/>
        </authorList>
    </citation>
    <scope>NUCLEOTIDE SEQUENCE</scope>
    <source>
        <strain evidence="2">PB745_02</strain>
        <tissue evidence="2">Gill</tissue>
    </source>
</reference>
<evidence type="ECO:0000313" key="3">
    <source>
        <dbReference type="Proteomes" id="UP001292094"/>
    </source>
</evidence>
<accession>A0AAE1NEV0</accession>
<proteinExistence type="predicted"/>
<name>A0AAE1NEV0_9EUCA</name>
<sequence length="179" mass="20183">MNSSNKTEASKTWKEMKEDFKAANKMDELLQESAMILLSESPIIRFYMQWVYKNQSALVLLPKLVKEALRYSIADGMVNEVVTEMKNRPSAAKLWLELHEGEHYKLQPESDEPISSSHRSHSRTRRTFGSLTTSSIFPSGVGSAMSSFTSQVLQYKKQAIEAVSGFVARMLDRGITALS</sequence>
<dbReference type="Proteomes" id="UP001292094">
    <property type="component" value="Unassembled WGS sequence"/>
</dbReference>
<keyword evidence="3" id="KW-1185">Reference proteome</keyword>
<evidence type="ECO:0000256" key="1">
    <source>
        <dbReference type="SAM" id="MobiDB-lite"/>
    </source>
</evidence>
<feature type="region of interest" description="Disordered" evidence="1">
    <location>
        <begin position="106"/>
        <end position="126"/>
    </location>
</feature>
<evidence type="ECO:0000313" key="2">
    <source>
        <dbReference type="EMBL" id="KAK4288101.1"/>
    </source>
</evidence>
<gene>
    <name evidence="2" type="ORF">Pmani_038859</name>
</gene>
<comment type="caution">
    <text evidence="2">The sequence shown here is derived from an EMBL/GenBank/DDBJ whole genome shotgun (WGS) entry which is preliminary data.</text>
</comment>
<dbReference type="EMBL" id="JAWZYT010006487">
    <property type="protein sequence ID" value="KAK4288101.1"/>
    <property type="molecule type" value="Genomic_DNA"/>
</dbReference>
<dbReference type="AlphaFoldDB" id="A0AAE1NEV0"/>
<organism evidence="2 3">
    <name type="scientific">Petrolisthes manimaculis</name>
    <dbReference type="NCBI Taxonomy" id="1843537"/>
    <lineage>
        <taxon>Eukaryota</taxon>
        <taxon>Metazoa</taxon>
        <taxon>Ecdysozoa</taxon>
        <taxon>Arthropoda</taxon>
        <taxon>Crustacea</taxon>
        <taxon>Multicrustacea</taxon>
        <taxon>Malacostraca</taxon>
        <taxon>Eumalacostraca</taxon>
        <taxon>Eucarida</taxon>
        <taxon>Decapoda</taxon>
        <taxon>Pleocyemata</taxon>
        <taxon>Anomura</taxon>
        <taxon>Galatheoidea</taxon>
        <taxon>Porcellanidae</taxon>
        <taxon>Petrolisthes</taxon>
    </lineage>
</organism>
<protein>
    <submittedName>
        <fullName evidence="2">Uncharacterized protein</fullName>
    </submittedName>
</protein>